<dbReference type="Pfam" id="PF04717">
    <property type="entry name" value="Phage_base_V"/>
    <property type="match status" value="1"/>
</dbReference>
<dbReference type="SUPFAM" id="SSF69255">
    <property type="entry name" value="gp5 N-terminal domain-like"/>
    <property type="match status" value="1"/>
</dbReference>
<dbReference type="Gene3D" id="3.55.50.10">
    <property type="entry name" value="Baseplate protein-like domains"/>
    <property type="match status" value="1"/>
</dbReference>
<dbReference type="EMBL" id="PNYA01000015">
    <property type="protein sequence ID" value="PMS18379.1"/>
    <property type="molecule type" value="Genomic_DNA"/>
</dbReference>
<dbReference type="InterPro" id="IPR017847">
    <property type="entry name" value="T6SS_RhsGE_Vgr_subset"/>
</dbReference>
<comment type="similarity">
    <text evidence="1">Belongs to the VgrG protein family.</text>
</comment>
<dbReference type="Gene3D" id="4.10.220.110">
    <property type="match status" value="1"/>
</dbReference>
<organism evidence="5 6">
    <name type="scientific">Trinickia dabaoshanensis</name>
    <dbReference type="NCBI Taxonomy" id="564714"/>
    <lineage>
        <taxon>Bacteria</taxon>
        <taxon>Pseudomonadati</taxon>
        <taxon>Pseudomonadota</taxon>
        <taxon>Betaproteobacteria</taxon>
        <taxon>Burkholderiales</taxon>
        <taxon>Burkholderiaceae</taxon>
        <taxon>Trinickia</taxon>
    </lineage>
</organism>
<gene>
    <name evidence="5" type="ORF">C0Z18_17560</name>
</gene>
<dbReference type="AlphaFoldDB" id="A0A2N7VMK2"/>
<dbReference type="Gene3D" id="2.40.50.230">
    <property type="entry name" value="Gp5 N-terminal domain"/>
    <property type="match status" value="1"/>
</dbReference>
<dbReference type="NCBIfam" id="TIGR01646">
    <property type="entry name" value="vgr_GE"/>
    <property type="match status" value="1"/>
</dbReference>
<reference evidence="5 6" key="1">
    <citation type="submission" date="2018-01" db="EMBL/GenBank/DDBJ databases">
        <title>Whole genome analyses suggest that Burkholderia sensu lato contains two further novel genera in the rhizoxinica-symbiotica group Mycetohabitans gen. nov., and Trinickia gen. nov.: implications for the evolution of diazotrophy and nodulation in the Burkholderiaceae.</title>
        <authorList>
            <person name="Estrada-de los Santos P."/>
            <person name="Palmer M."/>
            <person name="Chavez-Ramirez B."/>
            <person name="Beukes C."/>
            <person name="Steenkamp E.T."/>
            <person name="Hirsch A.M."/>
            <person name="Manyaka P."/>
            <person name="Maluk M."/>
            <person name="Lafos M."/>
            <person name="Crook M."/>
            <person name="Gross E."/>
            <person name="Simon M.F."/>
            <person name="Bueno dos Reis Junior F."/>
            <person name="Poole P.S."/>
            <person name="Venter S.N."/>
            <person name="James E.K."/>
        </authorList>
    </citation>
    <scope>NUCLEOTIDE SEQUENCE [LARGE SCALE GENOMIC DNA]</scope>
    <source>
        <strain evidence="5 6">GIMN1.004</strain>
    </source>
</reference>
<dbReference type="Gene3D" id="2.30.110.50">
    <property type="match status" value="1"/>
</dbReference>
<dbReference type="OrthoDB" id="8590234at2"/>
<dbReference type="Proteomes" id="UP000235616">
    <property type="component" value="Unassembled WGS sequence"/>
</dbReference>
<dbReference type="InterPro" id="IPR028244">
    <property type="entry name" value="T6SS_Rhs_Vgr_dom"/>
</dbReference>
<feature type="domain" description="Putative type VI secretion system Rhs element associated Vgr" evidence="4">
    <location>
        <begin position="520"/>
        <end position="623"/>
    </location>
</feature>
<protein>
    <submittedName>
        <fullName evidence="5">Type VI secretion system tip protein VgrG</fullName>
    </submittedName>
</protein>
<dbReference type="NCBIfam" id="TIGR03361">
    <property type="entry name" value="VI_Rhs_Vgr"/>
    <property type="match status" value="1"/>
</dbReference>
<dbReference type="Pfam" id="PF13296">
    <property type="entry name" value="T6SS_Vgr"/>
    <property type="match status" value="1"/>
</dbReference>
<dbReference type="InterPro" id="IPR006533">
    <property type="entry name" value="T6SS_Vgr_RhsGE"/>
</dbReference>
<name>A0A2N7VMK2_9BURK</name>
<feature type="domain" description="Gp5/Type VI secretion system Vgr protein OB-fold" evidence="2">
    <location>
        <begin position="432"/>
        <end position="499"/>
    </location>
</feature>
<evidence type="ECO:0000313" key="5">
    <source>
        <dbReference type="EMBL" id="PMS18379.1"/>
    </source>
</evidence>
<evidence type="ECO:0000256" key="1">
    <source>
        <dbReference type="ARBA" id="ARBA00005558"/>
    </source>
</evidence>
<evidence type="ECO:0000259" key="4">
    <source>
        <dbReference type="Pfam" id="PF13296"/>
    </source>
</evidence>
<keyword evidence="6" id="KW-1185">Reference proteome</keyword>
<dbReference type="InterPro" id="IPR006531">
    <property type="entry name" value="Gp5/Vgr_OB"/>
</dbReference>
<accession>A0A2N7VMK2</accession>
<evidence type="ECO:0000313" key="6">
    <source>
        <dbReference type="Proteomes" id="UP000235616"/>
    </source>
</evidence>
<dbReference type="InterPro" id="IPR018769">
    <property type="entry name" value="VgrG2_DUF2345"/>
</dbReference>
<dbReference type="RefSeq" id="WP_102646691.1">
    <property type="nucleotide sequence ID" value="NZ_PNYA01000015.1"/>
</dbReference>
<dbReference type="InterPro" id="IPR037026">
    <property type="entry name" value="Vgr_OB-fold_dom_sf"/>
</dbReference>
<dbReference type="Pfam" id="PF10106">
    <property type="entry name" value="DUF2345"/>
    <property type="match status" value="1"/>
</dbReference>
<dbReference type="SUPFAM" id="SSF69279">
    <property type="entry name" value="Phage tail proteins"/>
    <property type="match status" value="2"/>
</dbReference>
<evidence type="ECO:0000259" key="3">
    <source>
        <dbReference type="Pfam" id="PF10106"/>
    </source>
</evidence>
<sequence length="892" mass="98201">MTFGPLFDALFYGNAQHNRLIKLDTPLGEDWLVPLQARGTSKLGRNYEFVVDAASARGDRIDLKTLIGQPVTLWLQQTDGSYLPHHGYVQAFSRLGGDGALTYYQLSFSSWMCFLPLRRDMRDWQEQPGEQIVADVFDQHPQAQGAYRFDLRQAMPRYSNRVQWEDDWNFVHRSLEEAGVFGRFEQAKDGKSHTLVLMDDLYFVPELEQKTVRFLRTGLREEVDGFTQWKERQQIQSAKLTTRTFDYKRPDLPKQVDGAVSTREDVPAQGEVYDYTGAYTWGVRDRGEHQSTVRVESWESQMKRFQGIGSCRALMPGYWFTLEGHPVHDKGPEQDRQFAILSTAWTIRNNLPGMDDIADFPESLRAEVEQVAGSDAGGVKVRHADGSEGFFQVEIEAQRRRTPFRSPLEHHKPVMQLQNAIVAGPDSEEIYTDSLNRVKVWFPWNRLNPGDERASVWVRAAFPDAGSKRGGHFPLRKGDEVVVGFMGGDCDRPVILGRMHGGATPPVWHTNGLLSGIRSKEYGGRGFNQLVMDDSTGQNRVHLYSTSGDSHLHLGYLVDHTGNTRGAYLGSGFDLKSNAYGAIRAEQGLYVSSHPASAKQPMDVRPASAQLVNSESIVESLSDISVKHQAESLKEGYDALKAFTDATQKSVAGTASDNGRTAGGGTGSANGFAEPIMLMASPSGIAFSTQQSTTVSADRHVNVVTGGSTHIASGKSVIASVGEKLSLFVQNAGMKLFAAKGKIEVQAHSDAIELTAQKAVKVVSATQTVEVAGKQEILLTSGGAYIRIKDGNIEIHAPGTVDVKGAQRSFSGPASMGYPMPIMPINHLYDRPVWVVNDQGDAIPNRPIRVHLKNGQVVTGKTDADGVAKLAISDQADILRVEILKKLSGKNV</sequence>
<proteinExistence type="inferred from homology"/>
<evidence type="ECO:0000259" key="2">
    <source>
        <dbReference type="Pfam" id="PF04717"/>
    </source>
</evidence>
<feature type="domain" description="DUF2345" evidence="3">
    <location>
        <begin position="665"/>
        <end position="814"/>
    </location>
</feature>
<comment type="caution">
    <text evidence="5">The sequence shown here is derived from an EMBL/GenBank/DDBJ whole genome shotgun (WGS) entry which is preliminary data.</text>
</comment>
<dbReference type="Pfam" id="PF05954">
    <property type="entry name" value="Phage_GPD"/>
    <property type="match status" value="1"/>
</dbReference>